<gene>
    <name evidence="9" type="ORF">CERZMDRAFT_102198</name>
</gene>
<evidence type="ECO:0000256" key="2">
    <source>
        <dbReference type="ARBA" id="ARBA00010139"/>
    </source>
</evidence>
<evidence type="ECO:0000256" key="6">
    <source>
        <dbReference type="ARBA" id="ARBA00023002"/>
    </source>
</evidence>
<dbReference type="EMBL" id="ML992701">
    <property type="protein sequence ID" value="KAF2207710.1"/>
    <property type="molecule type" value="Genomic_DNA"/>
</dbReference>
<dbReference type="InterPro" id="IPR023753">
    <property type="entry name" value="FAD/NAD-binding_dom"/>
</dbReference>
<name>A0A6A6F3B3_9PEZI</name>
<feature type="domain" description="FAD/NAD(P)-binding" evidence="8">
    <location>
        <begin position="24"/>
        <end position="233"/>
    </location>
</feature>
<protein>
    <recommendedName>
        <fullName evidence="8">FAD/NAD(P)-binding domain-containing protein</fullName>
    </recommendedName>
</protein>
<evidence type="ECO:0000256" key="3">
    <source>
        <dbReference type="ARBA" id="ARBA00022630"/>
    </source>
</evidence>
<dbReference type="OrthoDB" id="66881at2759"/>
<dbReference type="AlphaFoldDB" id="A0A6A6F3B3"/>
<comment type="cofactor">
    <cofactor evidence="1">
        <name>FAD</name>
        <dbReference type="ChEBI" id="CHEBI:57692"/>
    </cofactor>
</comment>
<accession>A0A6A6F3B3</accession>
<keyword evidence="6" id="KW-0560">Oxidoreductase</keyword>
<dbReference type="Proteomes" id="UP000799539">
    <property type="component" value="Unassembled WGS sequence"/>
</dbReference>
<keyword evidence="4" id="KW-0274">FAD</keyword>
<keyword evidence="7" id="KW-0503">Monooxygenase</keyword>
<dbReference type="SUPFAM" id="SSF51905">
    <property type="entry name" value="FAD/NAD(P)-binding domain"/>
    <property type="match status" value="2"/>
</dbReference>
<dbReference type="GO" id="GO:0004497">
    <property type="term" value="F:monooxygenase activity"/>
    <property type="evidence" value="ECO:0007669"/>
    <property type="project" value="UniProtKB-KW"/>
</dbReference>
<evidence type="ECO:0000256" key="1">
    <source>
        <dbReference type="ARBA" id="ARBA00001974"/>
    </source>
</evidence>
<sequence>MPTIENSELQDADQHNGEKHIKTEVLIIGGGFGGAYGLWKMRKLGLRTKLLEAGSEFGGTWYWNSYPGARVDSEMPYYSLSIPEVWKTWNWKERFPGHEELKAYFRHVDKTLDLSKDAFFNTVATSIKRHDGLWHVQARDDRVFRCTYLILATGSSYKKHLPAFPRMEDYKGRVVHAADWPGHGIDVKGKKVGVMGNGATGVQLVQELGRQDCELTVLIRTPINALPMRQRKFSVEEQESTKLAYPYLFEGAQNSRAGFPFRSQTKSFWDATVDEREAIMEEGWNRGGFAFNQTTYRDFIFDRAVNKEFYEFWAKRVRQRVTDPVKAQIVAPIPPKALFATKRPSLEQDYYDIINRPHVTLVDLQATPIQHFYGKGIVAGDQSHELDLLVLATGYDAVTGSLLNMALEDENGVPLKNKWQEGVRTYLGMMIADMPNLFMAYGPQAPTSFANGPPIIEIQIDLIAHMIQKCQAEQLSSIAPTTAATEAWAQEVREIGDRTLYTTADSWYMGANIPGKPREMLLYLGGMDTYAQKCRSIIESWSGFITTRKEQEHVRASL</sequence>
<dbReference type="PANTHER" id="PTHR43098">
    <property type="entry name" value="L-ORNITHINE N(5)-MONOOXYGENASE-RELATED"/>
    <property type="match status" value="1"/>
</dbReference>
<keyword evidence="3" id="KW-0285">Flavoprotein</keyword>
<dbReference type="PANTHER" id="PTHR43098:SF3">
    <property type="entry name" value="L-ORNITHINE N(5)-MONOOXYGENASE-RELATED"/>
    <property type="match status" value="1"/>
</dbReference>
<dbReference type="Pfam" id="PF07992">
    <property type="entry name" value="Pyr_redox_2"/>
    <property type="match status" value="1"/>
</dbReference>
<evidence type="ECO:0000259" key="8">
    <source>
        <dbReference type="Pfam" id="PF07992"/>
    </source>
</evidence>
<evidence type="ECO:0000256" key="5">
    <source>
        <dbReference type="ARBA" id="ARBA00022857"/>
    </source>
</evidence>
<proteinExistence type="inferred from homology"/>
<dbReference type="Gene3D" id="3.50.50.60">
    <property type="entry name" value="FAD/NAD(P)-binding domain"/>
    <property type="match status" value="2"/>
</dbReference>
<evidence type="ECO:0000313" key="9">
    <source>
        <dbReference type="EMBL" id="KAF2207710.1"/>
    </source>
</evidence>
<dbReference type="InterPro" id="IPR036188">
    <property type="entry name" value="FAD/NAD-bd_sf"/>
</dbReference>
<evidence type="ECO:0000256" key="4">
    <source>
        <dbReference type="ARBA" id="ARBA00022827"/>
    </source>
</evidence>
<reference evidence="9" key="1">
    <citation type="journal article" date="2020" name="Stud. Mycol.">
        <title>101 Dothideomycetes genomes: a test case for predicting lifestyles and emergence of pathogens.</title>
        <authorList>
            <person name="Haridas S."/>
            <person name="Albert R."/>
            <person name="Binder M."/>
            <person name="Bloem J."/>
            <person name="Labutti K."/>
            <person name="Salamov A."/>
            <person name="Andreopoulos B."/>
            <person name="Baker S."/>
            <person name="Barry K."/>
            <person name="Bills G."/>
            <person name="Bluhm B."/>
            <person name="Cannon C."/>
            <person name="Castanera R."/>
            <person name="Culley D."/>
            <person name="Daum C."/>
            <person name="Ezra D."/>
            <person name="Gonzalez J."/>
            <person name="Henrissat B."/>
            <person name="Kuo A."/>
            <person name="Liang C."/>
            <person name="Lipzen A."/>
            <person name="Lutzoni F."/>
            <person name="Magnuson J."/>
            <person name="Mondo S."/>
            <person name="Nolan M."/>
            <person name="Ohm R."/>
            <person name="Pangilinan J."/>
            <person name="Park H.-J."/>
            <person name="Ramirez L."/>
            <person name="Alfaro M."/>
            <person name="Sun H."/>
            <person name="Tritt A."/>
            <person name="Yoshinaga Y."/>
            <person name="Zwiers L.-H."/>
            <person name="Turgeon B."/>
            <person name="Goodwin S."/>
            <person name="Spatafora J."/>
            <person name="Crous P."/>
            <person name="Grigoriev I."/>
        </authorList>
    </citation>
    <scope>NUCLEOTIDE SEQUENCE</scope>
    <source>
        <strain evidence="9">SCOH1-5</strain>
    </source>
</reference>
<comment type="similarity">
    <text evidence="2">Belongs to the FAD-binding monooxygenase family.</text>
</comment>
<dbReference type="InterPro" id="IPR050775">
    <property type="entry name" value="FAD-binding_Monooxygenases"/>
</dbReference>
<evidence type="ECO:0000313" key="10">
    <source>
        <dbReference type="Proteomes" id="UP000799539"/>
    </source>
</evidence>
<dbReference type="PRINTS" id="PR00411">
    <property type="entry name" value="PNDRDTASEI"/>
</dbReference>
<keyword evidence="10" id="KW-1185">Reference proteome</keyword>
<organism evidence="9 10">
    <name type="scientific">Cercospora zeae-maydis SCOH1-5</name>
    <dbReference type="NCBI Taxonomy" id="717836"/>
    <lineage>
        <taxon>Eukaryota</taxon>
        <taxon>Fungi</taxon>
        <taxon>Dikarya</taxon>
        <taxon>Ascomycota</taxon>
        <taxon>Pezizomycotina</taxon>
        <taxon>Dothideomycetes</taxon>
        <taxon>Dothideomycetidae</taxon>
        <taxon>Mycosphaerellales</taxon>
        <taxon>Mycosphaerellaceae</taxon>
        <taxon>Cercospora</taxon>
    </lineage>
</organism>
<evidence type="ECO:0000256" key="7">
    <source>
        <dbReference type="ARBA" id="ARBA00023033"/>
    </source>
</evidence>
<keyword evidence="5" id="KW-0521">NADP</keyword>